<dbReference type="InterPro" id="IPR043502">
    <property type="entry name" value="DNA/RNA_pol_sf"/>
</dbReference>
<dbReference type="Gene3D" id="3.10.10.10">
    <property type="entry name" value="HIV Type 1 Reverse Transcriptase, subunit A, domain 1"/>
    <property type="match status" value="1"/>
</dbReference>
<evidence type="ECO:0008006" key="3">
    <source>
        <dbReference type="Google" id="ProtNLM"/>
    </source>
</evidence>
<organism evidence="1 2">
    <name type="scientific">Opisthorchis felineus</name>
    <dbReference type="NCBI Taxonomy" id="147828"/>
    <lineage>
        <taxon>Eukaryota</taxon>
        <taxon>Metazoa</taxon>
        <taxon>Spiralia</taxon>
        <taxon>Lophotrochozoa</taxon>
        <taxon>Platyhelminthes</taxon>
        <taxon>Trematoda</taxon>
        <taxon>Digenea</taxon>
        <taxon>Opisthorchiida</taxon>
        <taxon>Opisthorchiata</taxon>
        <taxon>Opisthorchiidae</taxon>
        <taxon>Opisthorchis</taxon>
    </lineage>
</organism>
<dbReference type="Gene3D" id="3.30.70.270">
    <property type="match status" value="1"/>
</dbReference>
<evidence type="ECO:0000313" key="2">
    <source>
        <dbReference type="Proteomes" id="UP000308267"/>
    </source>
</evidence>
<dbReference type="OrthoDB" id="6145898at2759"/>
<evidence type="ECO:0000313" key="1">
    <source>
        <dbReference type="EMBL" id="TGZ66134.1"/>
    </source>
</evidence>
<comment type="caution">
    <text evidence="1">The sequence shown here is derived from an EMBL/GenBank/DDBJ whole genome shotgun (WGS) entry which is preliminary data.</text>
</comment>
<dbReference type="InterPro" id="IPR043128">
    <property type="entry name" value="Rev_trsase/Diguanyl_cyclase"/>
</dbReference>
<accession>A0A4V6RH00</accession>
<dbReference type="Proteomes" id="UP000308267">
    <property type="component" value="Unassembled WGS sequence"/>
</dbReference>
<dbReference type="EMBL" id="SJOL01006465">
    <property type="protein sequence ID" value="TGZ66134.1"/>
    <property type="molecule type" value="Genomic_DNA"/>
</dbReference>
<dbReference type="STRING" id="147828.A0A4V6RH00"/>
<proteinExistence type="predicted"/>
<sequence length="168" mass="18960">MMGHSFIRKSLVCWRVAQVPVTSSDRRKRGLVFYYSFAINKYASLDAYPLPIINDLINKMAVFSKMDTKSAYHHILHKRYGYILLSGPVGVHVNSAAFHLTEMGEMAQWLEREFTDWEVRGSYPTYASRLSLSRLGQPGSIPALVLLSGGVAARYRKGATAERDTDLQ</sequence>
<dbReference type="AlphaFoldDB" id="A0A4V6RH00"/>
<gene>
    <name evidence="1" type="ORF">CRM22_005488</name>
</gene>
<keyword evidence="2" id="KW-1185">Reference proteome</keyword>
<name>A0A4V6RH00_OPIFE</name>
<reference evidence="1 2" key="1">
    <citation type="journal article" date="2019" name="BMC Genomics">
        <title>New insights from Opisthorchis felineus genome: update on genomics of the epidemiologically important liver flukes.</title>
        <authorList>
            <person name="Ershov N.I."/>
            <person name="Mordvinov V.A."/>
            <person name="Prokhortchouk E.B."/>
            <person name="Pakharukova M.Y."/>
            <person name="Gunbin K.V."/>
            <person name="Ustyantsev K."/>
            <person name="Genaev M.A."/>
            <person name="Blinov A.G."/>
            <person name="Mazur A."/>
            <person name="Boulygina E."/>
            <person name="Tsygankova S."/>
            <person name="Khrameeva E."/>
            <person name="Chekanov N."/>
            <person name="Fan G."/>
            <person name="Xiao A."/>
            <person name="Zhang H."/>
            <person name="Xu X."/>
            <person name="Yang H."/>
            <person name="Solovyev V."/>
            <person name="Lee S.M."/>
            <person name="Liu X."/>
            <person name="Afonnikov D.A."/>
            <person name="Skryabin K.G."/>
        </authorList>
    </citation>
    <scope>NUCLEOTIDE SEQUENCE [LARGE SCALE GENOMIC DNA]</scope>
    <source>
        <strain evidence="1">AK-0245</strain>
        <tissue evidence="1">Whole organism</tissue>
    </source>
</reference>
<dbReference type="SUPFAM" id="SSF56672">
    <property type="entry name" value="DNA/RNA polymerases"/>
    <property type="match status" value="1"/>
</dbReference>
<protein>
    <recommendedName>
        <fullName evidence="3">Reverse transcriptase domain-containing protein</fullName>
    </recommendedName>
</protein>